<protein>
    <submittedName>
        <fullName evidence="1">Uncharacterized protein</fullName>
    </submittedName>
</protein>
<evidence type="ECO:0000313" key="1">
    <source>
        <dbReference type="EMBL" id="GFR91580.1"/>
    </source>
</evidence>
<accession>A0AAV4H4S9</accession>
<name>A0AAV4H4S9_9GAST</name>
<dbReference type="EMBL" id="BMAT01008736">
    <property type="protein sequence ID" value="GFR91580.1"/>
    <property type="molecule type" value="Genomic_DNA"/>
</dbReference>
<comment type="caution">
    <text evidence="1">The sequence shown here is derived from an EMBL/GenBank/DDBJ whole genome shotgun (WGS) entry which is preliminary data.</text>
</comment>
<keyword evidence="2" id="KW-1185">Reference proteome</keyword>
<sequence>MFFKQLDNFSRLDDSSPVEIGVLSWMSSAYRSRSIAYKSRSIAYRSRSIAYKSRYIAYRSRSTPCSSAMSSMGTVDSAKTTYRHKDIAIVLAENAPFIQTVRKRVEPAVQTRDDTKVDTRPVRHVTASVEANIFKFLFSFE</sequence>
<organism evidence="1 2">
    <name type="scientific">Elysia marginata</name>
    <dbReference type="NCBI Taxonomy" id="1093978"/>
    <lineage>
        <taxon>Eukaryota</taxon>
        <taxon>Metazoa</taxon>
        <taxon>Spiralia</taxon>
        <taxon>Lophotrochozoa</taxon>
        <taxon>Mollusca</taxon>
        <taxon>Gastropoda</taxon>
        <taxon>Heterobranchia</taxon>
        <taxon>Euthyneura</taxon>
        <taxon>Panpulmonata</taxon>
        <taxon>Sacoglossa</taxon>
        <taxon>Placobranchoidea</taxon>
        <taxon>Plakobranchidae</taxon>
        <taxon>Elysia</taxon>
    </lineage>
</organism>
<evidence type="ECO:0000313" key="2">
    <source>
        <dbReference type="Proteomes" id="UP000762676"/>
    </source>
</evidence>
<reference evidence="1 2" key="1">
    <citation type="journal article" date="2021" name="Elife">
        <title>Chloroplast acquisition without the gene transfer in kleptoplastic sea slugs, Plakobranchus ocellatus.</title>
        <authorList>
            <person name="Maeda T."/>
            <person name="Takahashi S."/>
            <person name="Yoshida T."/>
            <person name="Shimamura S."/>
            <person name="Takaki Y."/>
            <person name="Nagai Y."/>
            <person name="Toyoda A."/>
            <person name="Suzuki Y."/>
            <person name="Arimoto A."/>
            <person name="Ishii H."/>
            <person name="Satoh N."/>
            <person name="Nishiyama T."/>
            <person name="Hasebe M."/>
            <person name="Maruyama T."/>
            <person name="Minagawa J."/>
            <person name="Obokata J."/>
            <person name="Shigenobu S."/>
        </authorList>
    </citation>
    <scope>NUCLEOTIDE SEQUENCE [LARGE SCALE GENOMIC DNA]</scope>
</reference>
<dbReference type="Proteomes" id="UP000762676">
    <property type="component" value="Unassembled WGS sequence"/>
</dbReference>
<proteinExistence type="predicted"/>
<dbReference type="AlphaFoldDB" id="A0AAV4H4S9"/>
<gene>
    <name evidence="1" type="ORF">ElyMa_004331800</name>
</gene>